<dbReference type="RefSeq" id="XP_018706173.1">
    <property type="nucleotide sequence ID" value="XM_018846445.1"/>
</dbReference>
<dbReference type="Proteomes" id="UP000076744">
    <property type="component" value="Unassembled WGS sequence"/>
</dbReference>
<comment type="caution">
    <text evidence="1">The sequence shown here is derived from an EMBL/GenBank/DDBJ whole genome shotgun (WGS) entry which is preliminary data.</text>
</comment>
<accession>A0A162MSG4</accession>
<dbReference type="GeneID" id="30019131"/>
<dbReference type="AlphaFoldDB" id="A0A162MSG4"/>
<organism evidence="1 2">
    <name type="scientific">Cordyceps fumosorosea (strain ARSEF 2679)</name>
    <name type="common">Isaria fumosorosea</name>
    <dbReference type="NCBI Taxonomy" id="1081104"/>
    <lineage>
        <taxon>Eukaryota</taxon>
        <taxon>Fungi</taxon>
        <taxon>Dikarya</taxon>
        <taxon>Ascomycota</taxon>
        <taxon>Pezizomycotina</taxon>
        <taxon>Sordariomycetes</taxon>
        <taxon>Hypocreomycetidae</taxon>
        <taxon>Hypocreales</taxon>
        <taxon>Cordycipitaceae</taxon>
        <taxon>Cordyceps</taxon>
    </lineage>
</organism>
<name>A0A162MSG4_CORFA</name>
<evidence type="ECO:0000313" key="1">
    <source>
        <dbReference type="EMBL" id="OAA69569.1"/>
    </source>
</evidence>
<evidence type="ECO:0000313" key="2">
    <source>
        <dbReference type="Proteomes" id="UP000076744"/>
    </source>
</evidence>
<reference evidence="1 2" key="1">
    <citation type="journal article" date="2016" name="Genome Biol. Evol.">
        <title>Divergent and convergent evolution of fungal pathogenicity.</title>
        <authorList>
            <person name="Shang Y."/>
            <person name="Xiao G."/>
            <person name="Zheng P."/>
            <person name="Cen K."/>
            <person name="Zhan S."/>
            <person name="Wang C."/>
        </authorList>
    </citation>
    <scope>NUCLEOTIDE SEQUENCE [LARGE SCALE GENOMIC DNA]</scope>
    <source>
        <strain evidence="1 2">ARSEF 2679</strain>
    </source>
</reference>
<proteinExistence type="predicted"/>
<gene>
    <name evidence="1" type="ORF">ISF_02839</name>
</gene>
<protein>
    <submittedName>
        <fullName evidence="1">Uncharacterized protein</fullName>
    </submittedName>
</protein>
<sequence length="157" mass="17214">MGCCASKLSRGGNVDLDKPGSNNLEMMHIFDRSATATAAAAAPPPPRGPEPAAECVRHHRRRDDEAFAEWEEWWRGVTVARAARVRAYTLAERLAGRWDSHVAKTRCAMGVPGCTCYRGVDEGPFWRDGVAPGTGYRCYGIVEREMEGILGPAPVRE</sequence>
<keyword evidence="2" id="KW-1185">Reference proteome</keyword>
<dbReference type="EMBL" id="AZHB01000005">
    <property type="protein sequence ID" value="OAA69569.1"/>
    <property type="molecule type" value="Genomic_DNA"/>
</dbReference>